<protein>
    <recommendedName>
        <fullName evidence="3 6">Beta-lactamase</fullName>
        <ecNumber evidence="3 6">3.5.2.6</ecNumber>
    </recommendedName>
</protein>
<dbReference type="InterPro" id="IPR045155">
    <property type="entry name" value="Beta-lactam_cat"/>
</dbReference>
<feature type="chain" id="PRO_5046356474" description="Beta-lactamase" evidence="8">
    <location>
        <begin position="28"/>
        <end position="294"/>
    </location>
</feature>
<gene>
    <name evidence="10" type="primary">bla</name>
    <name evidence="10" type="ORF">VA599_06805</name>
</gene>
<keyword evidence="11" id="KW-1185">Reference proteome</keyword>
<evidence type="ECO:0000256" key="8">
    <source>
        <dbReference type="SAM" id="SignalP"/>
    </source>
</evidence>
<proteinExistence type="inferred from homology"/>
<sequence length="294" mass="31459">MGKGLAWGKIIGAACVLPFWAVSAAHAFDADGLKKAVQAEEKTLRARIGVAALDGGGGEAWSYRGDERFPINSTFKAFACAALLAKVDRKEAALEQTASIDQSMLAGWSPITEKRLAPQRMTLDEVCQAAVSYSDNTAANVVLETIGSPAGFTAFMRRIGDEQTRLDRTEPDLNEGTPGDPRDTTTPNAVVVSLRKVMLGDALSAASREKLGRWMREDRVADELLRSSLPAGWEIADKTGAGGYGSRNIIAVIWPPGRAPWLLGVYVTQTEASMPMRNQAIARIGAALTQAIGR</sequence>
<dbReference type="PRINTS" id="PR00118">
    <property type="entry name" value="BLACTAMASEA"/>
</dbReference>
<dbReference type="Gene3D" id="3.40.710.10">
    <property type="entry name" value="DD-peptidase/beta-lactamase superfamily"/>
    <property type="match status" value="1"/>
</dbReference>
<evidence type="ECO:0000313" key="11">
    <source>
        <dbReference type="Proteomes" id="UP001405405"/>
    </source>
</evidence>
<feature type="domain" description="Beta-lactamase class A catalytic" evidence="9">
    <location>
        <begin position="50"/>
        <end position="266"/>
    </location>
</feature>
<comment type="catalytic activity">
    <reaction evidence="1 6">
        <text>a beta-lactam + H2O = a substituted beta-amino acid</text>
        <dbReference type="Rhea" id="RHEA:20401"/>
        <dbReference type="ChEBI" id="CHEBI:15377"/>
        <dbReference type="ChEBI" id="CHEBI:35627"/>
        <dbReference type="ChEBI" id="CHEBI:140347"/>
        <dbReference type="EC" id="3.5.2.6"/>
    </reaction>
</comment>
<dbReference type="PANTHER" id="PTHR35333:SF3">
    <property type="entry name" value="BETA-LACTAMASE-TYPE TRANSPEPTIDASE FOLD CONTAINING PROTEIN"/>
    <property type="match status" value="1"/>
</dbReference>
<evidence type="ECO:0000256" key="2">
    <source>
        <dbReference type="ARBA" id="ARBA00009009"/>
    </source>
</evidence>
<dbReference type="GO" id="GO:0008800">
    <property type="term" value="F:beta-lactamase activity"/>
    <property type="evidence" value="ECO:0007669"/>
    <property type="project" value="UniProtKB-EC"/>
</dbReference>
<accession>A0ABV0CH21</accession>
<dbReference type="InterPro" id="IPR000871">
    <property type="entry name" value="Beta-lactam_class-A"/>
</dbReference>
<dbReference type="Proteomes" id="UP001405405">
    <property type="component" value="Unassembled WGS sequence"/>
</dbReference>
<dbReference type="EC" id="3.5.2.6" evidence="3 6"/>
<keyword evidence="5 6" id="KW-0046">Antibiotic resistance</keyword>
<dbReference type="PANTHER" id="PTHR35333">
    <property type="entry name" value="BETA-LACTAMASE"/>
    <property type="match status" value="1"/>
</dbReference>
<evidence type="ECO:0000256" key="7">
    <source>
        <dbReference type="SAM" id="MobiDB-lite"/>
    </source>
</evidence>
<keyword evidence="4 6" id="KW-0378">Hydrolase</keyword>
<evidence type="ECO:0000256" key="5">
    <source>
        <dbReference type="ARBA" id="ARBA00023251"/>
    </source>
</evidence>
<evidence type="ECO:0000256" key="4">
    <source>
        <dbReference type="ARBA" id="ARBA00022801"/>
    </source>
</evidence>
<feature type="compositionally biased region" description="Low complexity" evidence="7">
    <location>
        <begin position="176"/>
        <end position="186"/>
    </location>
</feature>
<evidence type="ECO:0000256" key="1">
    <source>
        <dbReference type="ARBA" id="ARBA00001526"/>
    </source>
</evidence>
<name>A0ABV0CH21_9NEIS</name>
<comment type="caution">
    <text evidence="10">The sequence shown here is derived from an EMBL/GenBank/DDBJ whole genome shotgun (WGS) entry which is preliminary data.</text>
</comment>
<dbReference type="PROSITE" id="PS00146">
    <property type="entry name" value="BETA_LACTAMASE_A"/>
    <property type="match status" value="1"/>
</dbReference>
<dbReference type="NCBIfam" id="NF033103">
    <property type="entry name" value="bla_class_A"/>
    <property type="match status" value="1"/>
</dbReference>
<evidence type="ECO:0000256" key="6">
    <source>
        <dbReference type="RuleBase" id="RU361140"/>
    </source>
</evidence>
<dbReference type="RefSeq" id="WP_346788046.1">
    <property type="nucleotide sequence ID" value="NZ_JAYFSJ010000004.1"/>
</dbReference>
<feature type="signal peptide" evidence="8">
    <location>
        <begin position="1"/>
        <end position="27"/>
    </location>
</feature>
<evidence type="ECO:0000256" key="3">
    <source>
        <dbReference type="ARBA" id="ARBA00012865"/>
    </source>
</evidence>
<comment type="similarity">
    <text evidence="2 6">Belongs to the class-A beta-lactamase family.</text>
</comment>
<dbReference type="SUPFAM" id="SSF56601">
    <property type="entry name" value="beta-lactamase/transpeptidase-like"/>
    <property type="match status" value="1"/>
</dbReference>
<organism evidence="10 11">
    <name type="scientific">Chromobacterium indicum</name>
    <dbReference type="NCBI Taxonomy" id="3110228"/>
    <lineage>
        <taxon>Bacteria</taxon>
        <taxon>Pseudomonadati</taxon>
        <taxon>Pseudomonadota</taxon>
        <taxon>Betaproteobacteria</taxon>
        <taxon>Neisseriales</taxon>
        <taxon>Chromobacteriaceae</taxon>
        <taxon>Chromobacterium</taxon>
    </lineage>
</organism>
<evidence type="ECO:0000259" key="9">
    <source>
        <dbReference type="Pfam" id="PF13354"/>
    </source>
</evidence>
<dbReference type="Pfam" id="PF13354">
    <property type="entry name" value="Beta-lactamase2"/>
    <property type="match status" value="1"/>
</dbReference>
<feature type="region of interest" description="Disordered" evidence="7">
    <location>
        <begin position="163"/>
        <end position="186"/>
    </location>
</feature>
<evidence type="ECO:0000313" key="10">
    <source>
        <dbReference type="EMBL" id="MEN7430450.1"/>
    </source>
</evidence>
<dbReference type="EMBL" id="JAYFSJ010000004">
    <property type="protein sequence ID" value="MEN7430450.1"/>
    <property type="molecule type" value="Genomic_DNA"/>
</dbReference>
<dbReference type="InterPro" id="IPR023650">
    <property type="entry name" value="Beta-lactam_class-A_AS"/>
</dbReference>
<reference evidence="10 11" key="1">
    <citation type="submission" date="2023-12" db="EMBL/GenBank/DDBJ databases">
        <title>Chromobacterium sp. strain TRC.1.1.SA producing antimicrobial pigment.</title>
        <authorList>
            <person name="Verma N."/>
            <person name="Choksket S."/>
            <person name="Pinnaka A.K."/>
            <person name="Korpole S."/>
        </authorList>
    </citation>
    <scope>NUCLEOTIDE SEQUENCE [LARGE SCALE GENOMIC DNA]</scope>
    <source>
        <strain evidence="10 11">TRC1.1.SA</strain>
    </source>
</reference>
<keyword evidence="8" id="KW-0732">Signal</keyword>
<dbReference type="InterPro" id="IPR012338">
    <property type="entry name" value="Beta-lactam/transpept-like"/>
</dbReference>